<evidence type="ECO:0000256" key="7">
    <source>
        <dbReference type="ARBA" id="ARBA00022679"/>
    </source>
</evidence>
<dbReference type="InterPro" id="IPR001296">
    <property type="entry name" value="Glyco_trans_1"/>
</dbReference>
<dbReference type="NCBIfam" id="TIGR02918">
    <property type="entry name" value="accessory Sec system glycosyltransferase GtfA"/>
    <property type="match status" value="1"/>
</dbReference>
<protein>
    <recommendedName>
        <fullName evidence="11">UDP-N-acetylglucosamine--peptide N-acetylglucosaminyltransferase GtfA subunit</fullName>
        <ecNumber evidence="11">2.4.1.-</ecNumber>
    </recommendedName>
    <alternativeName>
        <fullName evidence="11">Glycosyltransferase GtfA</fullName>
    </alternativeName>
</protein>
<dbReference type="SUPFAM" id="SSF53756">
    <property type="entry name" value="UDP-Glycosyltransferase/glycogen phosphorylase"/>
    <property type="match status" value="1"/>
</dbReference>
<gene>
    <name evidence="11 14" type="primary">gtfA</name>
    <name evidence="14" type="ORF">FYJ51_07545</name>
</gene>
<dbReference type="Pfam" id="PF00534">
    <property type="entry name" value="Glycos_transf_1"/>
    <property type="match status" value="1"/>
</dbReference>
<reference evidence="14 15" key="1">
    <citation type="submission" date="2019-08" db="EMBL/GenBank/DDBJ databases">
        <title>In-depth cultivation of the pig gut microbiome towards novel bacterial diversity and tailored functional studies.</title>
        <authorList>
            <person name="Wylensek D."/>
            <person name="Hitch T.C.A."/>
            <person name="Clavel T."/>
        </authorList>
    </citation>
    <scope>NUCLEOTIDE SEQUENCE [LARGE SCALE GENOMIC DNA]</scope>
    <source>
        <strain evidence="14 15">Oil+RF-744-GAM-WT-6</strain>
    </source>
</reference>
<evidence type="ECO:0000256" key="1">
    <source>
        <dbReference type="ARBA" id="ARBA00004236"/>
    </source>
</evidence>
<dbReference type="InterPro" id="IPR014267">
    <property type="entry name" value="GtfA"/>
</dbReference>
<evidence type="ECO:0000256" key="8">
    <source>
        <dbReference type="ARBA" id="ARBA00022741"/>
    </source>
</evidence>
<dbReference type="GO" id="GO:0005737">
    <property type="term" value="C:cytoplasm"/>
    <property type="evidence" value="ECO:0007669"/>
    <property type="project" value="UniProtKB-SubCell"/>
</dbReference>
<dbReference type="GO" id="GO:0016757">
    <property type="term" value="F:glycosyltransferase activity"/>
    <property type="evidence" value="ECO:0007669"/>
    <property type="project" value="UniProtKB-UniRule"/>
</dbReference>
<evidence type="ECO:0000256" key="10">
    <source>
        <dbReference type="ARBA" id="ARBA00052053"/>
    </source>
</evidence>
<evidence type="ECO:0000313" key="14">
    <source>
        <dbReference type="EMBL" id="MSS58759.1"/>
    </source>
</evidence>
<evidence type="ECO:0000256" key="6">
    <source>
        <dbReference type="ARBA" id="ARBA00022676"/>
    </source>
</evidence>
<dbReference type="HAMAP" id="MF_01472">
    <property type="entry name" value="GtfA"/>
    <property type="match status" value="1"/>
</dbReference>
<comment type="similarity">
    <text evidence="3 11">Belongs to the glycosyltransferase group 1 family. Glycosyltransferase 4 subfamily.</text>
</comment>
<keyword evidence="15" id="KW-1185">Reference proteome</keyword>
<dbReference type="InterPro" id="IPR054396">
    <property type="entry name" value="GtfA_EBD"/>
</dbReference>
<proteinExistence type="inferred from homology"/>
<feature type="binding site" evidence="11">
    <location>
        <begin position="402"/>
        <end position="405"/>
    </location>
    <ligand>
        <name>N-acetyl-D-glucosamine</name>
        <dbReference type="ChEBI" id="CHEBI:506227"/>
    </ligand>
</feature>
<feature type="binding site" evidence="11">
    <location>
        <begin position="15"/>
        <end position="18"/>
    </location>
    <ligand>
        <name>UDP</name>
        <dbReference type="ChEBI" id="CHEBI:58223"/>
    </ligand>
</feature>
<comment type="function">
    <text evidence="11">Required for polymorphic O-glycosylation of the serine-rich repeat protein in this bacteria. Catalyzes the first step in glycosylation by transferring N-acetylglucosamine from UDP-GlcNAc to serine residues in the substrate protein. Part of the accessory SecA2/SecY2 system specifically required to export serine-rich repeat cell wall proteins usually encoded upstream in the same operon.</text>
</comment>
<evidence type="ECO:0000313" key="15">
    <source>
        <dbReference type="Proteomes" id="UP000461880"/>
    </source>
</evidence>
<keyword evidence="7 11" id="KW-0808">Transferase</keyword>
<name>A0A7X2TFI2_9FIRM</name>
<feature type="binding site" evidence="11">
    <location>
        <begin position="382"/>
        <end position="383"/>
    </location>
    <ligand>
        <name>UDP</name>
        <dbReference type="ChEBI" id="CHEBI:58223"/>
    </ligand>
</feature>
<dbReference type="AlphaFoldDB" id="A0A7X2TFI2"/>
<comment type="caution">
    <text evidence="14">The sequence shown here is derived from an EMBL/GenBank/DDBJ whole genome shotgun (WGS) entry which is preliminary data.</text>
</comment>
<dbReference type="GO" id="GO:0000166">
    <property type="term" value="F:nucleotide binding"/>
    <property type="evidence" value="ECO:0007669"/>
    <property type="project" value="UniProtKB-KW"/>
</dbReference>
<evidence type="ECO:0000256" key="5">
    <source>
        <dbReference type="ARBA" id="ARBA00022490"/>
    </source>
</evidence>
<dbReference type="EC" id="2.4.1.-" evidence="11"/>
<dbReference type="PANTHER" id="PTHR12526">
    <property type="entry name" value="GLYCOSYLTRANSFERASE"/>
    <property type="match status" value="1"/>
</dbReference>
<dbReference type="Pfam" id="PF22145">
    <property type="entry name" value="GtfA_EBD"/>
    <property type="match status" value="1"/>
</dbReference>
<evidence type="ECO:0000256" key="9">
    <source>
        <dbReference type="ARBA" id="ARBA00023136"/>
    </source>
</evidence>
<dbReference type="GO" id="GO:0005886">
    <property type="term" value="C:plasma membrane"/>
    <property type="evidence" value="ECO:0007669"/>
    <property type="project" value="UniProtKB-SubCell"/>
</dbReference>
<evidence type="ECO:0000259" key="12">
    <source>
        <dbReference type="Pfam" id="PF00534"/>
    </source>
</evidence>
<comment type="subunit">
    <text evidence="11">Forms a heterotetramer with 2 subunits each of GtfA and GtfB. Part of the accessory SecA2/SecY2 protein translocation apparatus.</text>
</comment>
<evidence type="ECO:0000256" key="11">
    <source>
        <dbReference type="HAMAP-Rule" id="MF_01472"/>
    </source>
</evidence>
<evidence type="ECO:0000259" key="13">
    <source>
        <dbReference type="Pfam" id="PF22145"/>
    </source>
</evidence>
<comment type="catalytic activity">
    <reaction evidence="10 11">
        <text>L-seryl-[protein] + UDP-N-acetyl-alpha-D-glucosamine = 3-O-[N-acetyl-alpha-D-glucosaminyl]-L-seryl-[protein] + UDP + H(+)</text>
        <dbReference type="Rhea" id="RHEA:59872"/>
        <dbReference type="Rhea" id="RHEA-COMP:9863"/>
        <dbReference type="Rhea" id="RHEA-COMP:15471"/>
        <dbReference type="ChEBI" id="CHEBI:15378"/>
        <dbReference type="ChEBI" id="CHEBI:29999"/>
        <dbReference type="ChEBI" id="CHEBI:57705"/>
        <dbReference type="ChEBI" id="CHEBI:58223"/>
        <dbReference type="ChEBI" id="CHEBI:143279"/>
    </reaction>
</comment>
<organism evidence="14 15">
    <name type="scientific">Stecheria intestinalis</name>
    <dbReference type="NCBI Taxonomy" id="2606630"/>
    <lineage>
        <taxon>Bacteria</taxon>
        <taxon>Bacillati</taxon>
        <taxon>Bacillota</taxon>
        <taxon>Erysipelotrichia</taxon>
        <taxon>Erysipelotrichales</taxon>
        <taxon>Erysipelotrichaceae</taxon>
        <taxon>Stecheria</taxon>
    </lineage>
</organism>
<evidence type="ECO:0000256" key="2">
    <source>
        <dbReference type="ARBA" id="ARBA00004922"/>
    </source>
</evidence>
<evidence type="ECO:0000256" key="3">
    <source>
        <dbReference type="ARBA" id="ARBA00009481"/>
    </source>
</evidence>
<dbReference type="EMBL" id="VUMN01000016">
    <property type="protein sequence ID" value="MSS58759.1"/>
    <property type="molecule type" value="Genomic_DNA"/>
</dbReference>
<dbReference type="Gene3D" id="3.40.50.2000">
    <property type="entry name" value="Glycogen Phosphorylase B"/>
    <property type="match status" value="2"/>
</dbReference>
<feature type="domain" description="GtfA extended beta-sheet meander" evidence="13">
    <location>
        <begin position="95"/>
        <end position="189"/>
    </location>
</feature>
<feature type="domain" description="Glycosyl transferase family 1" evidence="12">
    <location>
        <begin position="314"/>
        <end position="446"/>
    </location>
</feature>
<comment type="pathway">
    <text evidence="2 11">Protein modification; protein glycosylation.</text>
</comment>
<keyword evidence="5 11" id="KW-0963">Cytoplasm</keyword>
<dbReference type="UniPathway" id="UPA00378"/>
<keyword evidence="6 11" id="KW-0328">Glycosyltransferase</keyword>
<keyword evidence="4 11" id="KW-1003">Cell membrane</keyword>
<feature type="binding site" evidence="11">
    <location>
        <position position="240"/>
    </location>
    <ligand>
        <name>N-acetyl-D-glucosamine</name>
        <dbReference type="ChEBI" id="CHEBI:506227"/>
    </ligand>
</feature>
<dbReference type="CDD" id="cd04949">
    <property type="entry name" value="GT4_GtfA-like"/>
    <property type="match status" value="1"/>
</dbReference>
<dbReference type="Proteomes" id="UP000461880">
    <property type="component" value="Unassembled WGS sequence"/>
</dbReference>
<dbReference type="FunFam" id="3.40.50.2000:FF:000196">
    <property type="entry name" value="UDP-N-acetylglucosamine--peptide N-acetylglucosaminyltransferase GtfA subunit"/>
    <property type="match status" value="1"/>
</dbReference>
<dbReference type="GO" id="GO:0017122">
    <property type="term" value="C:protein N-acetylglucosaminyltransferase complex"/>
    <property type="evidence" value="ECO:0007669"/>
    <property type="project" value="UniProtKB-UniRule"/>
</dbReference>
<dbReference type="RefSeq" id="WP_154504670.1">
    <property type="nucleotide sequence ID" value="NZ_VUMN01000016.1"/>
</dbReference>
<accession>A0A7X2TFI2</accession>
<keyword evidence="8 11" id="KW-0547">Nucleotide-binding</keyword>
<sequence length="498" mass="57189">MIYNFNLGIGWASSGVEYAQLYRARMFRVLKEPAKFIFTDMFPQENIEHFTKHIGFADDEVIWLYTYFTDFRISPVTYTLKQFEATLADQKFSVSRTGRIGRLQFQDPGHYCTIYFTDEKQDLVHRVEFVSHGALIRKDYFTYGRIYSEYYAPLDGSAHLYQRRFFHEDGSIAYEELTGPKNSMFRFPDHIFYSKEDFVGYFVQCLHLSGQDTVIVDRTTGIGQAIFENAGQARIGIVVHADHYSVSGTDDTHILWNNYYEYPFDLYRHISFFITSTIAQKQKMAAQFEHYVGAVPKIEVIPVGSLDQLIYPKKPRKPYSIVTASRLASEKHLDWVIEACVLAKADVSELTLDICGAGSEYQRLESLIRKRNASRYIHLLGQQEMKDLYQDYELYLSGSTSEGFGLSLMEAVGSGLAMIGFDVPYGNPSFIRNGKNGTLIPVSETMSDQERVQALSDAVVQYFLTADRRAYSECSYEIASEYLTENVVQKWKSVIQAE</sequence>
<keyword evidence="9 11" id="KW-0472">Membrane</keyword>
<evidence type="ECO:0000256" key="4">
    <source>
        <dbReference type="ARBA" id="ARBA00022475"/>
    </source>
</evidence>
<comment type="subcellular location">
    <subcellularLocation>
        <location evidence="1 11">Cell membrane</location>
        <topology evidence="11">Peripheral membrane protein</topology>
    </subcellularLocation>
    <subcellularLocation>
        <location evidence="11">Cytoplasm</location>
    </subcellularLocation>
    <text evidence="11">Cell membrane association requires GtfB.</text>
</comment>
<dbReference type="PANTHER" id="PTHR12526:SF629">
    <property type="entry name" value="TEICHURONIC ACID BIOSYNTHESIS GLYCOSYLTRANSFERASE TUAH-RELATED"/>
    <property type="match status" value="1"/>
</dbReference>